<dbReference type="SUPFAM" id="SSF47459">
    <property type="entry name" value="HLH, helix-loop-helix DNA-binding domain"/>
    <property type="match status" value="1"/>
</dbReference>
<evidence type="ECO:0000256" key="2">
    <source>
        <dbReference type="ARBA" id="ARBA00023015"/>
    </source>
</evidence>
<comment type="caution">
    <text evidence="8">The sequence shown here is derived from an EMBL/GenBank/DDBJ whole genome shotgun (WGS) entry which is preliminary data.</text>
</comment>
<protein>
    <recommendedName>
        <fullName evidence="7">BHLH domain-containing protein</fullName>
    </recommendedName>
</protein>
<dbReference type="GO" id="GO:0003700">
    <property type="term" value="F:DNA-binding transcription factor activity"/>
    <property type="evidence" value="ECO:0007669"/>
    <property type="project" value="InterPro"/>
</dbReference>
<sequence length="345" mass="38825">MDLCVGDHGSHDLDFLWENQSWGPSNSDNSGESKENMKPPNQSEKGNVADQALMNKKRNREIGSGNKEKNIAIGEGKDGKCREFDHETHIRTERERRKKMRNMFASLHALLPQLPFKALVRAHENIQFLTCATYALQANSPYCNPLWLKGIFRDCLEYKSTIVDEGVKYIKNLQQTLKMLEKQKEERVQRASTFGCESSMMNSQWQYPYDSSREGFITDEGSSNNLHSNAMLMDTPNALSNPQDQPAPTVAFQTWTSPNVVLNMYGDQAQFCICAAKKPNLLTAIAFVLDKYKIEIMSANISSNAYGNASMIIAHAKRASNQYADAKTVEETFTNAAGEITLWVA</sequence>
<keyword evidence="4" id="KW-0804">Transcription</keyword>
<evidence type="ECO:0000313" key="8">
    <source>
        <dbReference type="EMBL" id="KAK7362613.1"/>
    </source>
</evidence>
<comment type="subcellular location">
    <subcellularLocation>
        <location evidence="1">Nucleus</location>
    </subcellularLocation>
</comment>
<reference evidence="8 9" key="1">
    <citation type="submission" date="2024-01" db="EMBL/GenBank/DDBJ databases">
        <title>The genomes of 5 underutilized Papilionoideae crops provide insights into root nodulation and disease resistanc.</title>
        <authorList>
            <person name="Jiang F."/>
        </authorList>
    </citation>
    <scope>NUCLEOTIDE SEQUENCE [LARGE SCALE GENOMIC DNA]</scope>
    <source>
        <strain evidence="8">LVBAO_FW01</strain>
        <tissue evidence="8">Leaves</tissue>
    </source>
</reference>
<dbReference type="Gene3D" id="4.10.280.10">
    <property type="entry name" value="Helix-loop-helix DNA-binding domain"/>
    <property type="match status" value="1"/>
</dbReference>
<dbReference type="PANTHER" id="PTHR46772:SF8">
    <property type="entry name" value="TRANSCRIPTION FACTOR BHLH95"/>
    <property type="match status" value="1"/>
</dbReference>
<dbReference type="InterPro" id="IPR044278">
    <property type="entry name" value="BHLH95-like"/>
</dbReference>
<dbReference type="Pfam" id="PF00010">
    <property type="entry name" value="HLH"/>
    <property type="match status" value="1"/>
</dbReference>
<evidence type="ECO:0000256" key="1">
    <source>
        <dbReference type="ARBA" id="ARBA00004123"/>
    </source>
</evidence>
<keyword evidence="5" id="KW-0539">Nucleus</keyword>
<dbReference type="PROSITE" id="PS50888">
    <property type="entry name" value="BHLH"/>
    <property type="match status" value="1"/>
</dbReference>
<dbReference type="AlphaFoldDB" id="A0AAN9RDH6"/>
<gene>
    <name evidence="8" type="ORF">VNO77_04731</name>
</gene>
<evidence type="ECO:0000256" key="5">
    <source>
        <dbReference type="ARBA" id="ARBA00023242"/>
    </source>
</evidence>
<dbReference type="EMBL" id="JAYMYQ010000001">
    <property type="protein sequence ID" value="KAK7362613.1"/>
    <property type="molecule type" value="Genomic_DNA"/>
</dbReference>
<name>A0AAN9RDH6_CANGL</name>
<evidence type="ECO:0000256" key="3">
    <source>
        <dbReference type="ARBA" id="ARBA00023125"/>
    </source>
</evidence>
<dbReference type="InterPro" id="IPR011598">
    <property type="entry name" value="bHLH_dom"/>
</dbReference>
<proteinExistence type="predicted"/>
<dbReference type="GO" id="GO:0005634">
    <property type="term" value="C:nucleus"/>
    <property type="evidence" value="ECO:0007669"/>
    <property type="project" value="UniProtKB-SubCell"/>
</dbReference>
<dbReference type="InterPro" id="IPR045239">
    <property type="entry name" value="bHLH95_bHLH"/>
</dbReference>
<dbReference type="GO" id="GO:0046983">
    <property type="term" value="F:protein dimerization activity"/>
    <property type="evidence" value="ECO:0007669"/>
    <property type="project" value="InterPro"/>
</dbReference>
<keyword evidence="9" id="KW-1185">Reference proteome</keyword>
<evidence type="ECO:0000256" key="4">
    <source>
        <dbReference type="ARBA" id="ARBA00023163"/>
    </source>
</evidence>
<evidence type="ECO:0000256" key="6">
    <source>
        <dbReference type="SAM" id="MobiDB-lite"/>
    </source>
</evidence>
<dbReference type="GO" id="GO:0003677">
    <property type="term" value="F:DNA binding"/>
    <property type="evidence" value="ECO:0007669"/>
    <property type="project" value="UniProtKB-KW"/>
</dbReference>
<evidence type="ECO:0000259" key="7">
    <source>
        <dbReference type="PROSITE" id="PS50888"/>
    </source>
</evidence>
<dbReference type="InterPro" id="IPR036638">
    <property type="entry name" value="HLH_DNA-bd_sf"/>
</dbReference>
<accession>A0AAN9RDH6</accession>
<dbReference type="PANTHER" id="PTHR46772">
    <property type="entry name" value="BHLH DOMAIN-CONTAINING PROTEIN"/>
    <property type="match status" value="1"/>
</dbReference>
<feature type="region of interest" description="Disordered" evidence="6">
    <location>
        <begin position="18"/>
        <end position="74"/>
    </location>
</feature>
<organism evidence="8 9">
    <name type="scientific">Canavalia gladiata</name>
    <name type="common">Sword bean</name>
    <name type="synonym">Dolichos gladiatus</name>
    <dbReference type="NCBI Taxonomy" id="3824"/>
    <lineage>
        <taxon>Eukaryota</taxon>
        <taxon>Viridiplantae</taxon>
        <taxon>Streptophyta</taxon>
        <taxon>Embryophyta</taxon>
        <taxon>Tracheophyta</taxon>
        <taxon>Spermatophyta</taxon>
        <taxon>Magnoliopsida</taxon>
        <taxon>eudicotyledons</taxon>
        <taxon>Gunneridae</taxon>
        <taxon>Pentapetalae</taxon>
        <taxon>rosids</taxon>
        <taxon>fabids</taxon>
        <taxon>Fabales</taxon>
        <taxon>Fabaceae</taxon>
        <taxon>Papilionoideae</taxon>
        <taxon>50 kb inversion clade</taxon>
        <taxon>NPAAA clade</taxon>
        <taxon>indigoferoid/millettioid clade</taxon>
        <taxon>Phaseoleae</taxon>
        <taxon>Canavalia</taxon>
    </lineage>
</organism>
<keyword evidence="3" id="KW-0238">DNA-binding</keyword>
<dbReference type="CDD" id="cd11393">
    <property type="entry name" value="bHLH_AtbHLH_like"/>
    <property type="match status" value="1"/>
</dbReference>
<feature type="compositionally biased region" description="Polar residues" evidence="6">
    <location>
        <begin position="18"/>
        <end position="30"/>
    </location>
</feature>
<dbReference type="Proteomes" id="UP001367508">
    <property type="component" value="Unassembled WGS sequence"/>
</dbReference>
<keyword evidence="2" id="KW-0805">Transcription regulation</keyword>
<feature type="domain" description="BHLH" evidence="7">
    <location>
        <begin position="84"/>
        <end position="173"/>
    </location>
</feature>
<dbReference type="GO" id="GO:0009960">
    <property type="term" value="P:endosperm development"/>
    <property type="evidence" value="ECO:0007669"/>
    <property type="project" value="InterPro"/>
</dbReference>
<evidence type="ECO:0000313" key="9">
    <source>
        <dbReference type="Proteomes" id="UP001367508"/>
    </source>
</evidence>